<keyword evidence="1" id="KW-0472">Membrane</keyword>
<keyword evidence="1" id="KW-1133">Transmembrane helix</keyword>
<feature type="transmembrane region" description="Helical" evidence="1">
    <location>
        <begin position="13"/>
        <end position="36"/>
    </location>
</feature>
<evidence type="ECO:0000313" key="3">
    <source>
        <dbReference type="Proteomes" id="UP000218231"/>
    </source>
</evidence>
<name>A0A2A2LJF0_9BILA</name>
<reference evidence="2 3" key="1">
    <citation type="journal article" date="2017" name="Curr. Biol.">
        <title>Genome architecture and evolution of a unichromosomal asexual nematode.</title>
        <authorList>
            <person name="Fradin H."/>
            <person name="Zegar C."/>
            <person name="Gutwein M."/>
            <person name="Lucas J."/>
            <person name="Kovtun M."/>
            <person name="Corcoran D."/>
            <person name="Baugh L.R."/>
            <person name="Kiontke K."/>
            <person name="Gunsalus K."/>
            <person name="Fitch D.H."/>
            <person name="Piano F."/>
        </authorList>
    </citation>
    <scope>NUCLEOTIDE SEQUENCE [LARGE SCALE GENOMIC DNA]</scope>
    <source>
        <strain evidence="2">PF1309</strain>
    </source>
</reference>
<comment type="caution">
    <text evidence="2">The sequence shown here is derived from an EMBL/GenBank/DDBJ whole genome shotgun (WGS) entry which is preliminary data.</text>
</comment>
<sequence length="154" mass="17281">MEAFRRRCGVRKLAGVLVGVGLSLFADFFGELGALLELASLRSSEAEFLLGLVLSEAVSPEVPWIFSIFVNSNLSNDVTISPSYLIFPLSLLVLPLQPSDRNRAGRKQTFFWGSSRGEWAWSGQRREWMSRPLEVDCRRIQMQIDVEDSSKVAV</sequence>
<dbReference type="AlphaFoldDB" id="A0A2A2LJF0"/>
<evidence type="ECO:0000313" key="2">
    <source>
        <dbReference type="EMBL" id="PAV86255.1"/>
    </source>
</evidence>
<protein>
    <submittedName>
        <fullName evidence="2">Uncharacterized protein</fullName>
    </submittedName>
</protein>
<keyword evidence="1" id="KW-0812">Transmembrane</keyword>
<accession>A0A2A2LJF0</accession>
<organism evidence="2 3">
    <name type="scientific">Diploscapter pachys</name>
    <dbReference type="NCBI Taxonomy" id="2018661"/>
    <lineage>
        <taxon>Eukaryota</taxon>
        <taxon>Metazoa</taxon>
        <taxon>Ecdysozoa</taxon>
        <taxon>Nematoda</taxon>
        <taxon>Chromadorea</taxon>
        <taxon>Rhabditida</taxon>
        <taxon>Rhabditina</taxon>
        <taxon>Rhabditomorpha</taxon>
        <taxon>Rhabditoidea</taxon>
        <taxon>Rhabditidae</taxon>
        <taxon>Diploscapter</taxon>
    </lineage>
</organism>
<keyword evidence="3" id="KW-1185">Reference proteome</keyword>
<dbReference type="EMBL" id="LIAE01006689">
    <property type="protein sequence ID" value="PAV86255.1"/>
    <property type="molecule type" value="Genomic_DNA"/>
</dbReference>
<dbReference type="Proteomes" id="UP000218231">
    <property type="component" value="Unassembled WGS sequence"/>
</dbReference>
<gene>
    <name evidence="2" type="ORF">WR25_16786</name>
</gene>
<evidence type="ECO:0000256" key="1">
    <source>
        <dbReference type="SAM" id="Phobius"/>
    </source>
</evidence>
<proteinExistence type="predicted"/>